<dbReference type="OrthoDB" id="2440404at2759"/>
<sequence>LDALRSNPSTSIIKKPRNTNNETITQSIKSAKKVSQPLNQSINDGVDIDNIDDNTQNFLHENTESVPRLPLSESFTNTLEHLIVDNENASNSKNKIMKLLLETTKQIFSQSISIIEKHEALESAVTLLSNDVKALQSLNENFKVDLTMKIRA</sequence>
<feature type="region of interest" description="Disordered" evidence="1">
    <location>
        <begin position="1"/>
        <end position="20"/>
    </location>
</feature>
<organism evidence="2 3">
    <name type="scientific">Dentiscutata erythropus</name>
    <dbReference type="NCBI Taxonomy" id="1348616"/>
    <lineage>
        <taxon>Eukaryota</taxon>
        <taxon>Fungi</taxon>
        <taxon>Fungi incertae sedis</taxon>
        <taxon>Mucoromycota</taxon>
        <taxon>Glomeromycotina</taxon>
        <taxon>Glomeromycetes</taxon>
        <taxon>Diversisporales</taxon>
        <taxon>Gigasporaceae</taxon>
        <taxon>Dentiscutata</taxon>
    </lineage>
</organism>
<evidence type="ECO:0000256" key="1">
    <source>
        <dbReference type="SAM" id="MobiDB-lite"/>
    </source>
</evidence>
<accession>A0A9N9KB34</accession>
<dbReference type="AlphaFoldDB" id="A0A9N9KB34"/>
<dbReference type="Proteomes" id="UP000789405">
    <property type="component" value="Unassembled WGS sequence"/>
</dbReference>
<feature type="non-terminal residue" evidence="2">
    <location>
        <position position="152"/>
    </location>
</feature>
<protein>
    <submittedName>
        <fullName evidence="2">27093_t:CDS:1</fullName>
    </submittedName>
</protein>
<gene>
    <name evidence="2" type="ORF">DERYTH_LOCUS26850</name>
</gene>
<name>A0A9N9KB34_9GLOM</name>
<dbReference type="EMBL" id="CAJVPY010058495">
    <property type="protein sequence ID" value="CAG8819845.1"/>
    <property type="molecule type" value="Genomic_DNA"/>
</dbReference>
<feature type="non-terminal residue" evidence="2">
    <location>
        <position position="1"/>
    </location>
</feature>
<evidence type="ECO:0000313" key="3">
    <source>
        <dbReference type="Proteomes" id="UP000789405"/>
    </source>
</evidence>
<reference evidence="2" key="1">
    <citation type="submission" date="2021-06" db="EMBL/GenBank/DDBJ databases">
        <authorList>
            <person name="Kallberg Y."/>
            <person name="Tangrot J."/>
            <person name="Rosling A."/>
        </authorList>
    </citation>
    <scope>NUCLEOTIDE SEQUENCE</scope>
    <source>
        <strain evidence="2">MA453B</strain>
    </source>
</reference>
<keyword evidence="3" id="KW-1185">Reference proteome</keyword>
<proteinExistence type="predicted"/>
<comment type="caution">
    <text evidence="2">The sequence shown here is derived from an EMBL/GenBank/DDBJ whole genome shotgun (WGS) entry which is preliminary data.</text>
</comment>
<evidence type="ECO:0000313" key="2">
    <source>
        <dbReference type="EMBL" id="CAG8819845.1"/>
    </source>
</evidence>